<evidence type="ECO:0000313" key="5">
    <source>
        <dbReference type="EnsemblPlants" id="Pp3c1_41900V3.1"/>
    </source>
</evidence>
<dbReference type="AlphaFoldDB" id="A0A2K1LBV4"/>
<dbReference type="STRING" id="3218.A0A2K1LBV4"/>
<name>A0A2K1LBV4_PHYPA</name>
<dbReference type="GO" id="GO:0003723">
    <property type="term" value="F:RNA binding"/>
    <property type="evidence" value="ECO:0007669"/>
    <property type="project" value="UniProtKB-UniRule"/>
</dbReference>
<dbReference type="Gene3D" id="3.30.70.330">
    <property type="match status" value="1"/>
</dbReference>
<evidence type="ECO:0000259" key="3">
    <source>
        <dbReference type="PROSITE" id="PS50102"/>
    </source>
</evidence>
<feature type="compositionally biased region" description="Low complexity" evidence="2">
    <location>
        <begin position="453"/>
        <end position="462"/>
    </location>
</feature>
<evidence type="ECO:0000313" key="4">
    <source>
        <dbReference type="EMBL" id="PNR63503.1"/>
    </source>
</evidence>
<dbReference type="OrthoDB" id="1912879at2759"/>
<organism evidence="4">
    <name type="scientific">Physcomitrium patens</name>
    <name type="common">Spreading-leaved earth moss</name>
    <name type="synonym">Physcomitrella patens</name>
    <dbReference type="NCBI Taxonomy" id="3218"/>
    <lineage>
        <taxon>Eukaryota</taxon>
        <taxon>Viridiplantae</taxon>
        <taxon>Streptophyta</taxon>
        <taxon>Embryophyta</taxon>
        <taxon>Bryophyta</taxon>
        <taxon>Bryophytina</taxon>
        <taxon>Bryopsida</taxon>
        <taxon>Funariidae</taxon>
        <taxon>Funariales</taxon>
        <taxon>Funariaceae</taxon>
        <taxon>Physcomitrium</taxon>
    </lineage>
</organism>
<dbReference type="EnsemblPlants" id="Pp3c1_41900V3.1">
    <property type="protein sequence ID" value="Pp3c1_41900V3.1"/>
    <property type="gene ID" value="Pp3c1_41900"/>
</dbReference>
<feature type="compositionally biased region" description="Acidic residues" evidence="2">
    <location>
        <begin position="399"/>
        <end position="412"/>
    </location>
</feature>
<keyword evidence="1" id="KW-0694">RNA-binding</keyword>
<feature type="region of interest" description="Disordered" evidence="2">
    <location>
        <begin position="453"/>
        <end position="502"/>
    </location>
</feature>
<dbReference type="Proteomes" id="UP000006727">
    <property type="component" value="Chromosome 1"/>
</dbReference>
<gene>
    <name evidence="5" type="primary">LOC112282623</name>
    <name evidence="4" type="ORF">PHYPA_001929</name>
</gene>
<evidence type="ECO:0000313" key="6">
    <source>
        <dbReference type="Proteomes" id="UP000006727"/>
    </source>
</evidence>
<dbReference type="Gramene" id="Pp3c1_41900V3.1">
    <property type="protein sequence ID" value="Pp3c1_41900V3.1"/>
    <property type="gene ID" value="Pp3c1_41900"/>
</dbReference>
<dbReference type="PANTHER" id="PTHR37200:SF1">
    <property type="entry name" value="RNA-BINDING (RRM_RBD_RNP MOTIFS) FAMILY PROTEIN"/>
    <property type="match status" value="1"/>
</dbReference>
<dbReference type="EnsemblPlants" id="Pp3c1_41900V3.2">
    <property type="protein sequence ID" value="Pp3c1_41900V3.2"/>
    <property type="gene ID" value="Pp3c1_41900"/>
</dbReference>
<sequence>MAMSALSFLQPIPRLDPLCTSLTTDACSACSPISSLSGPSHSLWISSERSRVVVKAAKGRREKMDFFLDDVGESEDTIPDDVVDMEEWMRNRPAGFGIGKVYDLSLEEKLLAEVEADRKAREAAKARKGLGQASQPKKKQKASKVTEAPAGVEVWVGNLPRKRKVDRDLRAAFRNAPGLLHIRPVVEPENEKTRDPMCRGFAFFTFATEDDAYDFASMYDGVKVKFGRVEKKVACEVAKSNSPFHPKPNRTSSSISAPKLQVRDINSTNESRLPSTPIRLSENEFNGNAVKNAKPMLFEVEGQEEDDDDDTSETELRALEEEIWDQFEDEDDMALDMEFSVEEGIAEEDNDEIEPSYSRSSVDEHALSESVESPRDTTLNRREGSNLRASVKKAVQLSYEEDEDEDEDDDDFSAEKIRELEAKVREMEMKLALSTQDEEERIELLEKRLLSKAKSAVGVSAARGEGERKKAGAKQSSKAGKKTKTKSKSDKPKIGSLGSASRLKAKERAILTGVLTKYVSNSP</sequence>
<dbReference type="PANTHER" id="PTHR37200">
    <property type="entry name" value="RNA-BINDING (RRM/RBD/RNP MOTIFS) FAMILY PROTEIN"/>
    <property type="match status" value="1"/>
</dbReference>
<reference evidence="4 6" key="1">
    <citation type="journal article" date="2008" name="Science">
        <title>The Physcomitrella genome reveals evolutionary insights into the conquest of land by plants.</title>
        <authorList>
            <person name="Rensing S."/>
            <person name="Lang D."/>
            <person name="Zimmer A."/>
            <person name="Terry A."/>
            <person name="Salamov A."/>
            <person name="Shapiro H."/>
            <person name="Nishiyama T."/>
            <person name="Perroud P.-F."/>
            <person name="Lindquist E."/>
            <person name="Kamisugi Y."/>
            <person name="Tanahashi T."/>
            <person name="Sakakibara K."/>
            <person name="Fujita T."/>
            <person name="Oishi K."/>
            <person name="Shin-I T."/>
            <person name="Kuroki Y."/>
            <person name="Toyoda A."/>
            <person name="Suzuki Y."/>
            <person name="Hashimoto A."/>
            <person name="Yamaguchi K."/>
            <person name="Sugano A."/>
            <person name="Kohara Y."/>
            <person name="Fujiyama A."/>
            <person name="Anterola A."/>
            <person name="Aoki S."/>
            <person name="Ashton N."/>
            <person name="Barbazuk W.B."/>
            <person name="Barker E."/>
            <person name="Bennetzen J."/>
            <person name="Bezanilla M."/>
            <person name="Blankenship R."/>
            <person name="Cho S.H."/>
            <person name="Dutcher S."/>
            <person name="Estelle M."/>
            <person name="Fawcett J.A."/>
            <person name="Gundlach H."/>
            <person name="Hanada K."/>
            <person name="Heyl A."/>
            <person name="Hicks K.A."/>
            <person name="Hugh J."/>
            <person name="Lohr M."/>
            <person name="Mayer K."/>
            <person name="Melkozernov A."/>
            <person name="Murata T."/>
            <person name="Nelson D."/>
            <person name="Pils B."/>
            <person name="Prigge M."/>
            <person name="Reiss B."/>
            <person name="Renner T."/>
            <person name="Rombauts S."/>
            <person name="Rushton P."/>
            <person name="Sanderfoot A."/>
            <person name="Schween G."/>
            <person name="Shiu S.-H."/>
            <person name="Stueber K."/>
            <person name="Theodoulou F.L."/>
            <person name="Tu H."/>
            <person name="Van de Peer Y."/>
            <person name="Verrier P.J."/>
            <person name="Waters E."/>
            <person name="Wood A."/>
            <person name="Yang L."/>
            <person name="Cove D."/>
            <person name="Cuming A."/>
            <person name="Hasebe M."/>
            <person name="Lucas S."/>
            <person name="Mishler D.B."/>
            <person name="Reski R."/>
            <person name="Grigoriev I."/>
            <person name="Quatrano R.S."/>
            <person name="Boore J.L."/>
        </authorList>
    </citation>
    <scope>NUCLEOTIDE SEQUENCE [LARGE SCALE GENOMIC DNA]</scope>
    <source>
        <strain evidence="5 6">cv. Gransden 2004</strain>
    </source>
</reference>
<dbReference type="GeneID" id="112282623"/>
<dbReference type="RefSeq" id="XP_024376261.1">
    <property type="nucleotide sequence ID" value="XM_024520493.2"/>
</dbReference>
<feature type="region of interest" description="Disordered" evidence="2">
    <location>
        <begin position="345"/>
        <end position="415"/>
    </location>
</feature>
<feature type="compositionally biased region" description="Basic and acidic residues" evidence="2">
    <location>
        <begin position="361"/>
        <end position="385"/>
    </location>
</feature>
<dbReference type="Gramene" id="Pp3c1_41900V3.2">
    <property type="protein sequence ID" value="Pp3c1_41900V3.2"/>
    <property type="gene ID" value="Pp3c1_41900"/>
</dbReference>
<dbReference type="SUPFAM" id="SSF54928">
    <property type="entry name" value="RNA-binding domain, RBD"/>
    <property type="match status" value="1"/>
</dbReference>
<evidence type="ECO:0000256" key="1">
    <source>
        <dbReference type="PROSITE-ProRule" id="PRU00176"/>
    </source>
</evidence>
<protein>
    <recommendedName>
        <fullName evidence="3">RRM domain-containing protein</fullName>
    </recommendedName>
</protein>
<dbReference type="PROSITE" id="PS50102">
    <property type="entry name" value="RRM"/>
    <property type="match status" value="1"/>
</dbReference>
<dbReference type="InterPro" id="IPR012677">
    <property type="entry name" value="Nucleotide-bd_a/b_plait_sf"/>
</dbReference>
<proteinExistence type="predicted"/>
<dbReference type="PaxDb" id="3218-PP1S111_146V6.1"/>
<reference evidence="5" key="3">
    <citation type="submission" date="2020-12" db="UniProtKB">
        <authorList>
            <consortium name="EnsemblPlants"/>
        </authorList>
    </citation>
    <scope>IDENTIFICATION</scope>
</reference>
<reference evidence="4 6" key="2">
    <citation type="journal article" date="2018" name="Plant J.">
        <title>The Physcomitrella patens chromosome-scale assembly reveals moss genome structure and evolution.</title>
        <authorList>
            <person name="Lang D."/>
            <person name="Ullrich K.K."/>
            <person name="Murat F."/>
            <person name="Fuchs J."/>
            <person name="Jenkins J."/>
            <person name="Haas F.B."/>
            <person name="Piednoel M."/>
            <person name="Gundlach H."/>
            <person name="Van Bel M."/>
            <person name="Meyberg R."/>
            <person name="Vives C."/>
            <person name="Morata J."/>
            <person name="Symeonidi A."/>
            <person name="Hiss M."/>
            <person name="Muchero W."/>
            <person name="Kamisugi Y."/>
            <person name="Saleh O."/>
            <person name="Blanc G."/>
            <person name="Decker E.L."/>
            <person name="van Gessel N."/>
            <person name="Grimwood J."/>
            <person name="Hayes R.D."/>
            <person name="Graham S.W."/>
            <person name="Gunter L.E."/>
            <person name="McDaniel S.F."/>
            <person name="Hoernstein S.N.W."/>
            <person name="Larsson A."/>
            <person name="Li F.W."/>
            <person name="Perroud P.F."/>
            <person name="Phillips J."/>
            <person name="Ranjan P."/>
            <person name="Rokshar D.S."/>
            <person name="Rothfels C.J."/>
            <person name="Schneider L."/>
            <person name="Shu S."/>
            <person name="Stevenson D.W."/>
            <person name="Thummler F."/>
            <person name="Tillich M."/>
            <person name="Villarreal Aguilar J.C."/>
            <person name="Widiez T."/>
            <person name="Wong G.K."/>
            <person name="Wymore A."/>
            <person name="Zhang Y."/>
            <person name="Zimmer A.D."/>
            <person name="Quatrano R.S."/>
            <person name="Mayer K.F.X."/>
            <person name="Goodstein D."/>
            <person name="Casacuberta J.M."/>
            <person name="Vandepoele K."/>
            <person name="Reski R."/>
            <person name="Cuming A.C."/>
            <person name="Tuskan G.A."/>
            <person name="Maumus F."/>
            <person name="Salse J."/>
            <person name="Schmutz J."/>
            <person name="Rensing S.A."/>
        </authorList>
    </citation>
    <scope>NUCLEOTIDE SEQUENCE [LARGE SCALE GENOMIC DNA]</scope>
    <source>
        <strain evidence="5 6">cv. Gransden 2004</strain>
    </source>
</reference>
<dbReference type="KEGG" id="ppp:112282623"/>
<dbReference type="OMA" id="NGFCSFA"/>
<accession>A0A2K1LBV4</accession>
<feature type="compositionally biased region" description="Acidic residues" evidence="2">
    <location>
        <begin position="345"/>
        <end position="354"/>
    </location>
</feature>
<feature type="domain" description="RRM" evidence="3">
    <location>
        <begin position="152"/>
        <end position="240"/>
    </location>
</feature>
<feature type="region of interest" description="Disordered" evidence="2">
    <location>
        <begin position="123"/>
        <end position="146"/>
    </location>
</feature>
<dbReference type="CDD" id="cd00590">
    <property type="entry name" value="RRM_SF"/>
    <property type="match status" value="1"/>
</dbReference>
<evidence type="ECO:0000256" key="2">
    <source>
        <dbReference type="SAM" id="MobiDB-lite"/>
    </source>
</evidence>
<dbReference type="EMBL" id="ABEU02000001">
    <property type="protein sequence ID" value="PNR63503.1"/>
    <property type="molecule type" value="Genomic_DNA"/>
</dbReference>
<dbReference type="InterPro" id="IPR000504">
    <property type="entry name" value="RRM_dom"/>
</dbReference>
<keyword evidence="6" id="KW-1185">Reference proteome</keyword>
<dbReference type="SMART" id="SM00360">
    <property type="entry name" value="RRM"/>
    <property type="match status" value="1"/>
</dbReference>
<dbReference type="InterPro" id="IPR035979">
    <property type="entry name" value="RBD_domain_sf"/>
</dbReference>